<gene>
    <name evidence="2" type="ORF">ACFYKT_00990</name>
</gene>
<evidence type="ECO:0008006" key="4">
    <source>
        <dbReference type="Google" id="ProtNLM"/>
    </source>
</evidence>
<keyword evidence="3" id="KW-1185">Reference proteome</keyword>
<evidence type="ECO:0000313" key="3">
    <source>
        <dbReference type="Proteomes" id="UP001601058"/>
    </source>
</evidence>
<name>A0ABW6JSU1_9BACI</name>
<organism evidence="2 3">
    <name type="scientific">Cytobacillus mangrovibacter</name>
    <dbReference type="NCBI Taxonomy" id="3299024"/>
    <lineage>
        <taxon>Bacteria</taxon>
        <taxon>Bacillati</taxon>
        <taxon>Bacillota</taxon>
        <taxon>Bacilli</taxon>
        <taxon>Bacillales</taxon>
        <taxon>Bacillaceae</taxon>
        <taxon>Cytobacillus</taxon>
    </lineage>
</organism>
<sequence>MHKKNNKTFKLSYESDGKMGKSKKETNLKKASEEIFFNNTQNSE</sequence>
<evidence type="ECO:0000313" key="2">
    <source>
        <dbReference type="EMBL" id="MFE8694926.1"/>
    </source>
</evidence>
<dbReference type="RefSeq" id="WP_389214146.1">
    <property type="nucleotide sequence ID" value="NZ_JBIACJ010000001.1"/>
</dbReference>
<protein>
    <recommendedName>
        <fullName evidence="4">AP2-like integrase N-terminal domain-containing protein</fullName>
    </recommendedName>
</protein>
<evidence type="ECO:0000256" key="1">
    <source>
        <dbReference type="SAM" id="MobiDB-lite"/>
    </source>
</evidence>
<accession>A0ABW6JSU1</accession>
<reference evidence="2 3" key="1">
    <citation type="submission" date="2024-08" db="EMBL/GenBank/DDBJ databases">
        <title>Two novel Cytobacillus novel species.</title>
        <authorList>
            <person name="Liu G."/>
        </authorList>
    </citation>
    <scope>NUCLEOTIDE SEQUENCE [LARGE SCALE GENOMIC DNA]</scope>
    <source>
        <strain evidence="2 3">FJAT-53684</strain>
    </source>
</reference>
<feature type="region of interest" description="Disordered" evidence="1">
    <location>
        <begin position="1"/>
        <end position="44"/>
    </location>
</feature>
<dbReference type="EMBL" id="JBIACJ010000001">
    <property type="protein sequence ID" value="MFE8694926.1"/>
    <property type="molecule type" value="Genomic_DNA"/>
</dbReference>
<dbReference type="Proteomes" id="UP001601058">
    <property type="component" value="Unassembled WGS sequence"/>
</dbReference>
<proteinExistence type="predicted"/>
<feature type="compositionally biased region" description="Basic and acidic residues" evidence="1">
    <location>
        <begin position="13"/>
        <end position="33"/>
    </location>
</feature>
<comment type="caution">
    <text evidence="2">The sequence shown here is derived from an EMBL/GenBank/DDBJ whole genome shotgun (WGS) entry which is preliminary data.</text>
</comment>